<sequence length="217" mass="21997">MPGVRGLPVAVLMGGVLLLTGCQEGHGTASGSAPSATVVPSSSPDTASSTPARPASASASATSTASNSARPYASSASASAPDRAATRTPSSRPPAVPAGCRNLAAGSAVKSAVTAAYRRAFPRFVHIVPLPGQFFYGQCGAVRYAATPFRPTAEAGYGELVAMQDEGSTRKYFRTTADGTWVYVTGDGFPPGPHGCADIPQIPRALSAAWRDCATAH</sequence>
<evidence type="ECO:0000256" key="1">
    <source>
        <dbReference type="SAM" id="MobiDB-lite"/>
    </source>
</evidence>
<name>A0ABW6HCS6_9ACTN</name>
<keyword evidence="3" id="KW-1185">Reference proteome</keyword>
<evidence type="ECO:0000313" key="2">
    <source>
        <dbReference type="EMBL" id="MFE1754444.1"/>
    </source>
</evidence>
<feature type="compositionally biased region" description="Low complexity" evidence="1">
    <location>
        <begin position="27"/>
        <end position="83"/>
    </location>
</feature>
<proteinExistence type="predicted"/>
<gene>
    <name evidence="2" type="ORF">ACFW88_28530</name>
</gene>
<dbReference type="PROSITE" id="PS51257">
    <property type="entry name" value="PROKAR_LIPOPROTEIN"/>
    <property type="match status" value="1"/>
</dbReference>
<protein>
    <recommendedName>
        <fullName evidence="4">Secreted protein</fullName>
    </recommendedName>
</protein>
<feature type="region of interest" description="Disordered" evidence="1">
    <location>
        <begin position="25"/>
        <end position="98"/>
    </location>
</feature>
<reference evidence="2 3" key="1">
    <citation type="submission" date="2024-09" db="EMBL/GenBank/DDBJ databases">
        <title>The Natural Products Discovery Center: Release of the First 8490 Sequenced Strains for Exploring Actinobacteria Biosynthetic Diversity.</title>
        <authorList>
            <person name="Kalkreuter E."/>
            <person name="Kautsar S.A."/>
            <person name="Yang D."/>
            <person name="Bader C.D."/>
            <person name="Teijaro C.N."/>
            <person name="Fluegel L."/>
            <person name="Davis C.M."/>
            <person name="Simpson J.R."/>
            <person name="Lauterbach L."/>
            <person name="Steele A.D."/>
            <person name="Gui C."/>
            <person name="Meng S."/>
            <person name="Li G."/>
            <person name="Viehrig K."/>
            <person name="Ye F."/>
            <person name="Su P."/>
            <person name="Kiefer A.F."/>
            <person name="Nichols A."/>
            <person name="Cepeda A.J."/>
            <person name="Yan W."/>
            <person name="Fan B."/>
            <person name="Jiang Y."/>
            <person name="Adhikari A."/>
            <person name="Zheng C.-J."/>
            <person name="Schuster L."/>
            <person name="Cowan T.M."/>
            <person name="Smanski M.J."/>
            <person name="Chevrette M.G."/>
            <person name="De Carvalho L.P.S."/>
            <person name="Shen B."/>
        </authorList>
    </citation>
    <scope>NUCLEOTIDE SEQUENCE [LARGE SCALE GENOMIC DNA]</scope>
    <source>
        <strain evidence="2 3">NPDC059500</strain>
    </source>
</reference>
<organism evidence="2 3">
    <name type="scientific">Streptomyces anandii</name>
    <dbReference type="NCBI Taxonomy" id="285454"/>
    <lineage>
        <taxon>Bacteria</taxon>
        <taxon>Bacillati</taxon>
        <taxon>Actinomycetota</taxon>
        <taxon>Actinomycetes</taxon>
        <taxon>Kitasatosporales</taxon>
        <taxon>Streptomycetaceae</taxon>
        <taxon>Streptomyces</taxon>
    </lineage>
</organism>
<dbReference type="RefSeq" id="WP_381809341.1">
    <property type="nucleotide sequence ID" value="NZ_JBHYTS010000059.1"/>
</dbReference>
<accession>A0ABW6HCS6</accession>
<dbReference type="EMBL" id="JBHYTS010000059">
    <property type="protein sequence ID" value="MFE1754444.1"/>
    <property type="molecule type" value="Genomic_DNA"/>
</dbReference>
<dbReference type="Proteomes" id="UP001599756">
    <property type="component" value="Unassembled WGS sequence"/>
</dbReference>
<comment type="caution">
    <text evidence="2">The sequence shown here is derived from an EMBL/GenBank/DDBJ whole genome shotgun (WGS) entry which is preliminary data.</text>
</comment>
<evidence type="ECO:0008006" key="4">
    <source>
        <dbReference type="Google" id="ProtNLM"/>
    </source>
</evidence>
<evidence type="ECO:0000313" key="3">
    <source>
        <dbReference type="Proteomes" id="UP001599756"/>
    </source>
</evidence>